<accession>A0A0A9MGP1</accession>
<name>A0A0A9MGP1_ARUDO</name>
<organism evidence="1">
    <name type="scientific">Arundo donax</name>
    <name type="common">Giant reed</name>
    <name type="synonym">Donax arundinaceus</name>
    <dbReference type="NCBI Taxonomy" id="35708"/>
    <lineage>
        <taxon>Eukaryota</taxon>
        <taxon>Viridiplantae</taxon>
        <taxon>Streptophyta</taxon>
        <taxon>Embryophyta</taxon>
        <taxon>Tracheophyta</taxon>
        <taxon>Spermatophyta</taxon>
        <taxon>Magnoliopsida</taxon>
        <taxon>Liliopsida</taxon>
        <taxon>Poales</taxon>
        <taxon>Poaceae</taxon>
        <taxon>PACMAD clade</taxon>
        <taxon>Arundinoideae</taxon>
        <taxon>Arundineae</taxon>
        <taxon>Arundo</taxon>
    </lineage>
</organism>
<reference evidence="1" key="2">
    <citation type="journal article" date="2015" name="Data Brief">
        <title>Shoot transcriptome of the giant reed, Arundo donax.</title>
        <authorList>
            <person name="Barrero R.A."/>
            <person name="Guerrero F.D."/>
            <person name="Moolhuijzen P."/>
            <person name="Goolsby J.A."/>
            <person name="Tidwell J."/>
            <person name="Bellgard S.E."/>
            <person name="Bellgard M.I."/>
        </authorList>
    </citation>
    <scope>NUCLEOTIDE SEQUENCE</scope>
    <source>
        <tissue evidence="1">Shoot tissue taken approximately 20 cm above the soil surface</tissue>
    </source>
</reference>
<reference evidence="1" key="1">
    <citation type="submission" date="2014-09" db="EMBL/GenBank/DDBJ databases">
        <authorList>
            <person name="Magalhaes I.L.F."/>
            <person name="Oliveira U."/>
            <person name="Santos F.R."/>
            <person name="Vidigal T.H.D.A."/>
            <person name="Brescovit A.D."/>
            <person name="Santos A.J."/>
        </authorList>
    </citation>
    <scope>NUCLEOTIDE SEQUENCE</scope>
    <source>
        <tissue evidence="1">Shoot tissue taken approximately 20 cm above the soil surface</tissue>
    </source>
</reference>
<dbReference type="AlphaFoldDB" id="A0A0A9MGP1"/>
<proteinExistence type="predicted"/>
<sequence>MYINKHKLWELSLAHLFGFNFKKYTQLVTKHLLLEAEIHTIINIRGKSFKFSH</sequence>
<protein>
    <submittedName>
        <fullName evidence="1">Uncharacterized protein</fullName>
    </submittedName>
</protein>
<dbReference type="EMBL" id="GBRH01215148">
    <property type="protein sequence ID" value="JAD82747.1"/>
    <property type="molecule type" value="Transcribed_RNA"/>
</dbReference>
<evidence type="ECO:0000313" key="1">
    <source>
        <dbReference type="EMBL" id="JAD82747.1"/>
    </source>
</evidence>